<sequence length="104" mass="11004">MSAGLLLTSPQALGLFDRAILLSGSPLSLAAIAGADEAEMQARQIIKAVRCESSPDLKRCLVAKPLHDILQAQGNISNIPIKSPFAPVIDGDLIPELASFMKRP</sequence>
<dbReference type="Proteomes" id="UP000001593">
    <property type="component" value="Unassembled WGS sequence"/>
</dbReference>
<keyword evidence="4" id="KW-1185">Reference proteome</keyword>
<dbReference type="Pfam" id="PF00135">
    <property type="entry name" value="COesterase"/>
    <property type="match status" value="1"/>
</dbReference>
<dbReference type="PANTHER" id="PTHR43903">
    <property type="entry name" value="NEUROLIGIN"/>
    <property type="match status" value="1"/>
</dbReference>
<dbReference type="InParanoid" id="A7SVM8"/>
<feature type="domain" description="Carboxylesterase type B" evidence="2">
    <location>
        <begin position="2"/>
        <end position="96"/>
    </location>
</feature>
<dbReference type="EMBL" id="DS469840">
    <property type="protein sequence ID" value="EDO32227.1"/>
    <property type="molecule type" value="Genomic_DNA"/>
</dbReference>
<accession>A7SVM8</accession>
<name>A7SVM8_NEMVE</name>
<comment type="similarity">
    <text evidence="1">Belongs to the type-B carboxylesterase/lipase family.</text>
</comment>
<evidence type="ECO:0000256" key="1">
    <source>
        <dbReference type="ARBA" id="ARBA00005964"/>
    </source>
</evidence>
<dbReference type="Gene3D" id="3.40.50.1820">
    <property type="entry name" value="alpha/beta hydrolase"/>
    <property type="match status" value="1"/>
</dbReference>
<evidence type="ECO:0000313" key="4">
    <source>
        <dbReference type="Proteomes" id="UP000001593"/>
    </source>
</evidence>
<dbReference type="PhylomeDB" id="A7SVM8"/>
<proteinExistence type="inferred from homology"/>
<organism evidence="3 4">
    <name type="scientific">Nematostella vectensis</name>
    <name type="common">Starlet sea anemone</name>
    <dbReference type="NCBI Taxonomy" id="45351"/>
    <lineage>
        <taxon>Eukaryota</taxon>
        <taxon>Metazoa</taxon>
        <taxon>Cnidaria</taxon>
        <taxon>Anthozoa</taxon>
        <taxon>Hexacorallia</taxon>
        <taxon>Actiniaria</taxon>
        <taxon>Edwardsiidae</taxon>
        <taxon>Nematostella</taxon>
    </lineage>
</organism>
<dbReference type="SUPFAM" id="SSF53474">
    <property type="entry name" value="alpha/beta-Hydrolases"/>
    <property type="match status" value="1"/>
</dbReference>
<dbReference type="AlphaFoldDB" id="A7SVM8"/>
<dbReference type="InterPro" id="IPR029058">
    <property type="entry name" value="AB_hydrolase_fold"/>
</dbReference>
<dbReference type="InterPro" id="IPR051093">
    <property type="entry name" value="Neuroligin/BSAL"/>
</dbReference>
<protein>
    <recommendedName>
        <fullName evidence="2">Carboxylesterase type B domain-containing protein</fullName>
    </recommendedName>
</protein>
<gene>
    <name evidence="3" type="ORF">NEMVEDRAFT_v1g218179</name>
</gene>
<evidence type="ECO:0000313" key="3">
    <source>
        <dbReference type="EMBL" id="EDO32227.1"/>
    </source>
</evidence>
<dbReference type="InterPro" id="IPR002018">
    <property type="entry name" value="CarbesteraseB"/>
</dbReference>
<reference evidence="3 4" key="1">
    <citation type="journal article" date="2007" name="Science">
        <title>Sea anemone genome reveals ancestral eumetazoan gene repertoire and genomic organization.</title>
        <authorList>
            <person name="Putnam N.H."/>
            <person name="Srivastava M."/>
            <person name="Hellsten U."/>
            <person name="Dirks B."/>
            <person name="Chapman J."/>
            <person name="Salamov A."/>
            <person name="Terry A."/>
            <person name="Shapiro H."/>
            <person name="Lindquist E."/>
            <person name="Kapitonov V.V."/>
            <person name="Jurka J."/>
            <person name="Genikhovich G."/>
            <person name="Grigoriev I.V."/>
            <person name="Lucas S.M."/>
            <person name="Steele R.E."/>
            <person name="Finnerty J.R."/>
            <person name="Technau U."/>
            <person name="Martindale M.Q."/>
            <person name="Rokhsar D.S."/>
        </authorList>
    </citation>
    <scope>NUCLEOTIDE SEQUENCE [LARGE SCALE GENOMIC DNA]</scope>
    <source>
        <strain evidence="4">CH2 X CH6</strain>
    </source>
</reference>
<evidence type="ECO:0000259" key="2">
    <source>
        <dbReference type="Pfam" id="PF00135"/>
    </source>
</evidence>
<dbReference type="HOGENOM" id="CLU_2253223_0_0_1"/>